<feature type="domain" description="Reverse transcriptase" evidence="2">
    <location>
        <begin position="375"/>
        <end position="658"/>
    </location>
</feature>
<dbReference type="SUPFAM" id="SSF53098">
    <property type="entry name" value="Ribonuclease H-like"/>
    <property type="match status" value="1"/>
</dbReference>
<reference evidence="3" key="2">
    <citation type="journal article" date="2015" name="J. Proteomics">
        <title>Sexual differences in the sialomes of the zebra tick, Rhipicephalus pulchellus.</title>
        <authorList>
            <person name="Tan A.W."/>
            <person name="Francischetti I.M."/>
            <person name="Slovak M."/>
            <person name="Kini R.M."/>
            <person name="Ribeiro J.M."/>
        </authorList>
    </citation>
    <scope>NUCLEOTIDE SEQUENCE</scope>
    <source>
        <tissue evidence="3">Salivary gland</tissue>
    </source>
</reference>
<organism evidence="3">
    <name type="scientific">Rhipicephalus pulchellus</name>
    <name type="common">Yellow backed tick</name>
    <name type="synonym">Dermacentor pulchellus</name>
    <dbReference type="NCBI Taxonomy" id="72859"/>
    <lineage>
        <taxon>Eukaryota</taxon>
        <taxon>Metazoa</taxon>
        <taxon>Ecdysozoa</taxon>
        <taxon>Arthropoda</taxon>
        <taxon>Chelicerata</taxon>
        <taxon>Arachnida</taxon>
        <taxon>Acari</taxon>
        <taxon>Parasitiformes</taxon>
        <taxon>Ixodida</taxon>
        <taxon>Ixodoidea</taxon>
        <taxon>Ixodidae</taxon>
        <taxon>Rhipicephalinae</taxon>
        <taxon>Rhipicephalus</taxon>
        <taxon>Rhipicephalus</taxon>
    </lineage>
</organism>
<dbReference type="Gene3D" id="3.60.10.10">
    <property type="entry name" value="Endonuclease/exonuclease/phosphatase"/>
    <property type="match status" value="1"/>
</dbReference>
<keyword evidence="1" id="KW-0175">Coiled coil</keyword>
<proteinExistence type="evidence at transcript level"/>
<dbReference type="InterPro" id="IPR005135">
    <property type="entry name" value="Endo/exonuclease/phosphatase"/>
</dbReference>
<feature type="non-terminal residue" evidence="3">
    <location>
        <position position="1"/>
    </location>
</feature>
<dbReference type="GO" id="GO:0003824">
    <property type="term" value="F:catalytic activity"/>
    <property type="evidence" value="ECO:0007669"/>
    <property type="project" value="InterPro"/>
</dbReference>
<dbReference type="PANTHER" id="PTHR19446">
    <property type="entry name" value="REVERSE TRANSCRIPTASES"/>
    <property type="match status" value="1"/>
</dbReference>
<dbReference type="Gene3D" id="3.30.420.10">
    <property type="entry name" value="Ribonuclease H-like superfamily/Ribonuclease H"/>
    <property type="match status" value="1"/>
</dbReference>
<dbReference type="GO" id="GO:0042575">
    <property type="term" value="C:DNA polymerase complex"/>
    <property type="evidence" value="ECO:0007669"/>
    <property type="project" value="UniProtKB-ARBA"/>
</dbReference>
<evidence type="ECO:0000256" key="1">
    <source>
        <dbReference type="SAM" id="Coils"/>
    </source>
</evidence>
<dbReference type="Gene3D" id="3.30.70.270">
    <property type="match status" value="1"/>
</dbReference>
<dbReference type="Pfam" id="PF00078">
    <property type="entry name" value="RVT_1"/>
    <property type="match status" value="1"/>
</dbReference>
<dbReference type="Pfam" id="PF14529">
    <property type="entry name" value="Exo_endo_phos_2"/>
    <property type="match status" value="1"/>
</dbReference>
<name>L7MD39_RHIPC</name>
<dbReference type="InterPro" id="IPR012337">
    <property type="entry name" value="RNaseH-like_sf"/>
</dbReference>
<dbReference type="InterPro" id="IPR043128">
    <property type="entry name" value="Rev_trsase/Diguanyl_cyclase"/>
</dbReference>
<dbReference type="AlphaFoldDB" id="L7MD39"/>
<feature type="non-terminal residue" evidence="3">
    <location>
        <position position="1062"/>
    </location>
</feature>
<dbReference type="InterPro" id="IPR036397">
    <property type="entry name" value="RNaseH_sf"/>
</dbReference>
<dbReference type="GO" id="GO:0003676">
    <property type="term" value="F:nucleic acid binding"/>
    <property type="evidence" value="ECO:0007669"/>
    <property type="project" value="InterPro"/>
</dbReference>
<accession>L7MD39</accession>
<dbReference type="InterPro" id="IPR043502">
    <property type="entry name" value="DNA/RNA_pol_sf"/>
</dbReference>
<evidence type="ECO:0000313" key="3">
    <source>
        <dbReference type="EMBL" id="JAA61148.1"/>
    </source>
</evidence>
<dbReference type="GO" id="GO:0071897">
    <property type="term" value="P:DNA biosynthetic process"/>
    <property type="evidence" value="ECO:0007669"/>
    <property type="project" value="UniProtKB-ARBA"/>
</dbReference>
<dbReference type="PROSITE" id="PS50878">
    <property type="entry name" value="RT_POL"/>
    <property type="match status" value="1"/>
</dbReference>
<dbReference type="CDD" id="cd01650">
    <property type="entry name" value="RT_nLTR_like"/>
    <property type="match status" value="1"/>
</dbReference>
<protein>
    <submittedName>
        <fullName evidence="3">Putative tick transposon</fullName>
    </submittedName>
</protein>
<dbReference type="SUPFAM" id="SSF56219">
    <property type="entry name" value="DNase I-like"/>
    <property type="match status" value="1"/>
</dbReference>
<dbReference type="EMBL" id="GACK01003886">
    <property type="protein sequence ID" value="JAA61148.1"/>
    <property type="molecule type" value="mRNA"/>
</dbReference>
<evidence type="ECO:0000259" key="2">
    <source>
        <dbReference type="PROSITE" id="PS50878"/>
    </source>
</evidence>
<sequence>KRQRGKTQSLFCLNIYSSPSDMRQSFRAIFNKAMRVAKTAPLIIGGDFNAPHQSWGYRWNTKKGEGIWHLAMDLGLSLITDPAFPTRCGTSTCRDTTPDLTFTSNLPRAAWINSGADLGSDHYILHIMVETMGVEVKHFTYIDWDQFRKIRQERAETEGQGQIGPPEWIAQLREDLNAATKAIDTEEEVEQMDSRLAHLIEAKQSILHRWKSQRLNRRLRKRIAQLNRDIEEHARYLQKQQWIEVCNSVEGRIKRGGKWNLLRHLLNEKGTKSNRRTAVEKLVHQESQTASAESIIERLAAKYLPLRKEDQGVSYPEYLGAECNFMDKEFAESEIRTALYDLNSRSAAGPDGISNRLLKNLDDDSIRYLTKYINDLWKDGVYPDDWKMANTILIPKPGKQLNLDNLRPISLTSCLGKTMEHVILDRLTKYVEDNDILPYSLIGFRPGLSTQDAMLLIKHHLLLANPKNTRALLGLDVEKAFDRIKHSAILDVISELGLGRKLYGVVKSFLSDRSAHLKFGDIESKKMDLGDRGTPQGSVLSPMLFNLAMSKVAKGLEGIDGIHFTIYADDVTIWSADGSMGQVENRLQDSIYAVESILEDMGLKCSADKSELLVLNIRRRGRKPHGYVPQEEPKLVLTTKAGKSIKQVDSIRVLGLFLEANGTNGKTIQHIASKTEEVIRLLRRITNRHRGLGEDSAMRLVHAFALCHFSYVAGMLIWTQTELNKLNRLIKRLVKTTVGLPVSTPDDELMKLGLHNTIHEIIEAQQIAHRERLSGTRSGRAILEEVGWYTTQSRDSGEDTVELNDSLRDKIRTTPFPRNMHPVHNQERRKARAKALLQEIEQDRQHAAFVDAAWVRGKKAFTAVVVDADGLTRDALTIMTQDATVAEQVAIALALRNNKWTRIYSDSKMAIRHFTKGFVTKRAAQLIGEMDSQDIEIRWFPAHMGSVDPSRTNLNEVANAAARGLTIRALRDQDPNNMQEENRDRLLTYNEVTKHYYMNRREFPVPHAKLNRSQAVTLRLLQTRTYPNPNFINKIYPDREVQINCEKCNDIITLDHMLWQCP</sequence>
<feature type="coiled-coil region" evidence="1">
    <location>
        <begin position="169"/>
        <end position="236"/>
    </location>
</feature>
<dbReference type="InterPro" id="IPR000477">
    <property type="entry name" value="RT_dom"/>
</dbReference>
<dbReference type="SUPFAM" id="SSF56672">
    <property type="entry name" value="DNA/RNA polymerases"/>
    <property type="match status" value="1"/>
</dbReference>
<reference evidence="3" key="1">
    <citation type="submission" date="2012-11" db="EMBL/GenBank/DDBJ databases">
        <authorList>
            <person name="Lucero-Rivera Y.E."/>
            <person name="Tovar-Ramirez D."/>
        </authorList>
    </citation>
    <scope>NUCLEOTIDE SEQUENCE</scope>
    <source>
        <tissue evidence="3">Salivary gland</tissue>
    </source>
</reference>
<dbReference type="InterPro" id="IPR036691">
    <property type="entry name" value="Endo/exonu/phosph_ase_sf"/>
</dbReference>